<organism evidence="22 23">
    <name type="scientific">Sporocytophaga myxococcoides</name>
    <dbReference type="NCBI Taxonomy" id="153721"/>
    <lineage>
        <taxon>Bacteria</taxon>
        <taxon>Pseudomonadati</taxon>
        <taxon>Bacteroidota</taxon>
        <taxon>Cytophagia</taxon>
        <taxon>Cytophagales</taxon>
        <taxon>Cytophagaceae</taxon>
        <taxon>Sporocytophaga</taxon>
    </lineage>
</organism>
<dbReference type="GO" id="GO:0006508">
    <property type="term" value="P:proteolysis"/>
    <property type="evidence" value="ECO:0007669"/>
    <property type="project" value="UniProtKB-KW"/>
</dbReference>
<evidence type="ECO:0000256" key="7">
    <source>
        <dbReference type="ARBA" id="ARBA00022670"/>
    </source>
</evidence>
<evidence type="ECO:0000256" key="15">
    <source>
        <dbReference type="ARBA" id="ARBA00023316"/>
    </source>
</evidence>
<dbReference type="GO" id="GO:0005886">
    <property type="term" value="C:plasma membrane"/>
    <property type="evidence" value="ECO:0007669"/>
    <property type="project" value="UniProtKB-SubCell"/>
</dbReference>
<evidence type="ECO:0000256" key="6">
    <source>
        <dbReference type="ARBA" id="ARBA00022645"/>
    </source>
</evidence>
<dbReference type="eggNOG" id="COG5009">
    <property type="taxonomic scope" value="Bacteria"/>
</dbReference>
<dbReference type="SUPFAM" id="SSF56601">
    <property type="entry name" value="beta-lactamase/transpeptidase-like"/>
    <property type="match status" value="1"/>
</dbReference>
<evidence type="ECO:0000259" key="20">
    <source>
        <dbReference type="Pfam" id="PF00905"/>
    </source>
</evidence>
<feature type="transmembrane region" description="Helical" evidence="19">
    <location>
        <begin position="21"/>
        <end position="42"/>
    </location>
</feature>
<dbReference type="STRING" id="153721.MYP_3589"/>
<dbReference type="InterPro" id="IPR050396">
    <property type="entry name" value="Glycosyltr_51/Transpeptidase"/>
</dbReference>
<comment type="caution">
    <text evidence="22">The sequence shown here is derived from an EMBL/GenBank/DDBJ whole genome shotgun (WGS) entry which is preliminary data.</text>
</comment>
<evidence type="ECO:0000256" key="14">
    <source>
        <dbReference type="ARBA" id="ARBA00023268"/>
    </source>
</evidence>
<feature type="domain" description="Glycosyl transferase family 51" evidence="21">
    <location>
        <begin position="75"/>
        <end position="246"/>
    </location>
</feature>
<feature type="compositionally biased region" description="Basic and acidic residues" evidence="18">
    <location>
        <begin position="748"/>
        <end position="767"/>
    </location>
</feature>
<evidence type="ECO:0000256" key="10">
    <source>
        <dbReference type="ARBA" id="ARBA00022801"/>
    </source>
</evidence>
<dbReference type="PANTHER" id="PTHR32282">
    <property type="entry name" value="BINDING PROTEIN TRANSPEPTIDASE, PUTATIVE-RELATED"/>
    <property type="match status" value="1"/>
</dbReference>
<dbReference type="InterPro" id="IPR023346">
    <property type="entry name" value="Lysozyme-like_dom_sf"/>
</dbReference>
<dbReference type="SUPFAM" id="SSF53955">
    <property type="entry name" value="Lysozyme-like"/>
    <property type="match status" value="1"/>
</dbReference>
<proteinExistence type="inferred from homology"/>
<keyword evidence="9" id="KW-0808">Transferase</keyword>
<dbReference type="Pfam" id="PF00912">
    <property type="entry name" value="Transgly"/>
    <property type="match status" value="1"/>
</dbReference>
<dbReference type="Gene3D" id="3.40.710.10">
    <property type="entry name" value="DD-peptidase/beta-lactamase superfamily"/>
    <property type="match status" value="2"/>
</dbReference>
<accession>A0A098LHE2</accession>
<dbReference type="Gene3D" id="1.10.3810.10">
    <property type="entry name" value="Biosynthetic peptidoglycan transglycosylase-like"/>
    <property type="match status" value="1"/>
</dbReference>
<dbReference type="EMBL" id="BBLT01000007">
    <property type="protein sequence ID" value="GAL86360.1"/>
    <property type="molecule type" value="Genomic_DNA"/>
</dbReference>
<reference evidence="22 23" key="1">
    <citation type="submission" date="2014-09" db="EMBL/GenBank/DDBJ databases">
        <title>Sporocytophaga myxococcoides PG-01 genome sequencing.</title>
        <authorList>
            <person name="Liu L."/>
            <person name="Gao P.J."/>
            <person name="Chen G.J."/>
            <person name="Wang L.S."/>
        </authorList>
    </citation>
    <scope>NUCLEOTIDE SEQUENCE [LARGE SCALE GENOMIC DNA]</scope>
    <source>
        <strain evidence="22 23">PG-01</strain>
    </source>
</reference>
<keyword evidence="12" id="KW-0573">Peptidoglycan synthesis</keyword>
<keyword evidence="15" id="KW-0961">Cell wall biogenesis/degradation</keyword>
<keyword evidence="19" id="KW-0812">Transmembrane</keyword>
<evidence type="ECO:0000256" key="19">
    <source>
        <dbReference type="SAM" id="Phobius"/>
    </source>
</evidence>
<evidence type="ECO:0000256" key="2">
    <source>
        <dbReference type="ARBA" id="ARBA00004752"/>
    </source>
</evidence>
<dbReference type="InterPro" id="IPR001460">
    <property type="entry name" value="PCN-bd_Tpept"/>
</dbReference>
<feature type="domain" description="Penicillin-binding protein transpeptidase" evidence="20">
    <location>
        <begin position="420"/>
        <end position="657"/>
    </location>
</feature>
<dbReference type="PANTHER" id="PTHR32282:SF11">
    <property type="entry name" value="PENICILLIN-BINDING PROTEIN 1B"/>
    <property type="match status" value="1"/>
</dbReference>
<comment type="subcellular location">
    <subcellularLocation>
        <location evidence="1">Cell membrane</location>
    </subcellularLocation>
</comment>
<keyword evidence="13 19" id="KW-0472">Membrane</keyword>
<comment type="similarity">
    <text evidence="3">In the C-terminal section; belongs to the transpeptidase family.</text>
</comment>
<evidence type="ECO:0000256" key="16">
    <source>
        <dbReference type="ARBA" id="ARBA00034000"/>
    </source>
</evidence>
<evidence type="ECO:0000256" key="1">
    <source>
        <dbReference type="ARBA" id="ARBA00004236"/>
    </source>
</evidence>
<keyword evidence="8" id="KW-0328">Glycosyltransferase</keyword>
<dbReference type="GO" id="GO:0009002">
    <property type="term" value="F:serine-type D-Ala-D-Ala carboxypeptidase activity"/>
    <property type="evidence" value="ECO:0007669"/>
    <property type="project" value="UniProtKB-EC"/>
</dbReference>
<dbReference type="GO" id="GO:0008955">
    <property type="term" value="F:peptidoglycan glycosyltransferase activity"/>
    <property type="evidence" value="ECO:0007669"/>
    <property type="project" value="UniProtKB-EC"/>
</dbReference>
<dbReference type="AlphaFoldDB" id="A0A098LHE2"/>
<comment type="similarity">
    <text evidence="4">In the N-terminal section; belongs to the glycosyltransferase 51 family.</text>
</comment>
<protein>
    <submittedName>
        <fullName evidence="22">Uncharacterized protein</fullName>
    </submittedName>
</protein>
<name>A0A098LHE2_9BACT</name>
<keyword evidence="10" id="KW-0378">Hydrolase</keyword>
<evidence type="ECO:0000256" key="8">
    <source>
        <dbReference type="ARBA" id="ARBA00022676"/>
    </source>
</evidence>
<keyword evidence="11" id="KW-0133">Cell shape</keyword>
<evidence type="ECO:0000256" key="13">
    <source>
        <dbReference type="ARBA" id="ARBA00023136"/>
    </source>
</evidence>
<evidence type="ECO:0000256" key="9">
    <source>
        <dbReference type="ARBA" id="ARBA00022679"/>
    </source>
</evidence>
<keyword evidence="19" id="KW-1133">Transmembrane helix</keyword>
<comment type="pathway">
    <text evidence="2">Cell wall biogenesis; peptidoglycan biosynthesis.</text>
</comment>
<evidence type="ECO:0000256" key="17">
    <source>
        <dbReference type="ARBA" id="ARBA00049902"/>
    </source>
</evidence>
<evidence type="ECO:0000256" key="4">
    <source>
        <dbReference type="ARBA" id="ARBA00007739"/>
    </source>
</evidence>
<evidence type="ECO:0000256" key="12">
    <source>
        <dbReference type="ARBA" id="ARBA00022984"/>
    </source>
</evidence>
<evidence type="ECO:0000256" key="18">
    <source>
        <dbReference type="SAM" id="MobiDB-lite"/>
    </source>
</evidence>
<dbReference type="Pfam" id="PF00905">
    <property type="entry name" value="Transpeptidase"/>
    <property type="match status" value="1"/>
</dbReference>
<feature type="region of interest" description="Disordered" evidence="18">
    <location>
        <begin position="729"/>
        <end position="770"/>
    </location>
</feature>
<dbReference type="Proteomes" id="UP000030185">
    <property type="component" value="Unassembled WGS sequence"/>
</dbReference>
<keyword evidence="5" id="KW-1003">Cell membrane</keyword>
<comment type="catalytic activity">
    <reaction evidence="17">
        <text>[GlcNAc-(1-&gt;4)-Mur2Ac(oyl-L-Ala-gamma-D-Glu-L-Lys-D-Ala-D-Ala)](n)-di-trans,octa-cis-undecaprenyl diphosphate + beta-D-GlcNAc-(1-&gt;4)-Mur2Ac(oyl-L-Ala-gamma-D-Glu-L-Lys-D-Ala-D-Ala)-di-trans,octa-cis-undecaprenyl diphosphate = [GlcNAc-(1-&gt;4)-Mur2Ac(oyl-L-Ala-gamma-D-Glu-L-Lys-D-Ala-D-Ala)](n+1)-di-trans,octa-cis-undecaprenyl diphosphate + di-trans,octa-cis-undecaprenyl diphosphate + H(+)</text>
        <dbReference type="Rhea" id="RHEA:23708"/>
        <dbReference type="Rhea" id="RHEA-COMP:9602"/>
        <dbReference type="Rhea" id="RHEA-COMP:9603"/>
        <dbReference type="ChEBI" id="CHEBI:15378"/>
        <dbReference type="ChEBI" id="CHEBI:58405"/>
        <dbReference type="ChEBI" id="CHEBI:60033"/>
        <dbReference type="ChEBI" id="CHEBI:78435"/>
        <dbReference type="EC" id="2.4.99.28"/>
    </reaction>
</comment>
<evidence type="ECO:0000313" key="23">
    <source>
        <dbReference type="Proteomes" id="UP000030185"/>
    </source>
</evidence>
<keyword evidence="6" id="KW-0121">Carboxypeptidase</keyword>
<evidence type="ECO:0000256" key="3">
    <source>
        <dbReference type="ARBA" id="ARBA00007090"/>
    </source>
</evidence>
<keyword evidence="14" id="KW-0511">Multifunctional enzyme</keyword>
<dbReference type="GO" id="GO:0009252">
    <property type="term" value="P:peptidoglycan biosynthetic process"/>
    <property type="evidence" value="ECO:0007669"/>
    <property type="project" value="UniProtKB-KW"/>
</dbReference>
<evidence type="ECO:0000256" key="5">
    <source>
        <dbReference type="ARBA" id="ARBA00022475"/>
    </source>
</evidence>
<evidence type="ECO:0000259" key="21">
    <source>
        <dbReference type="Pfam" id="PF00912"/>
    </source>
</evidence>
<comment type="catalytic activity">
    <reaction evidence="16">
        <text>Preferential cleavage: (Ac)2-L-Lys-D-Ala-|-D-Ala. Also transpeptidation of peptidyl-alanyl moieties that are N-acyl substituents of D-alanine.</text>
        <dbReference type="EC" id="3.4.16.4"/>
    </reaction>
</comment>
<dbReference type="OrthoDB" id="9766909at2"/>
<dbReference type="RefSeq" id="WP_045466071.1">
    <property type="nucleotide sequence ID" value="NZ_BBLT01000007.1"/>
</dbReference>
<dbReference type="GO" id="GO:0008360">
    <property type="term" value="P:regulation of cell shape"/>
    <property type="evidence" value="ECO:0007669"/>
    <property type="project" value="UniProtKB-KW"/>
</dbReference>
<dbReference type="GO" id="GO:0008658">
    <property type="term" value="F:penicillin binding"/>
    <property type="evidence" value="ECO:0007669"/>
    <property type="project" value="InterPro"/>
</dbReference>
<dbReference type="GO" id="GO:0030288">
    <property type="term" value="C:outer membrane-bounded periplasmic space"/>
    <property type="evidence" value="ECO:0007669"/>
    <property type="project" value="TreeGrafter"/>
</dbReference>
<dbReference type="InterPro" id="IPR012338">
    <property type="entry name" value="Beta-lactam/transpept-like"/>
</dbReference>
<dbReference type="InterPro" id="IPR001264">
    <property type="entry name" value="Glyco_trans_51"/>
</dbReference>
<sequence length="794" mass="90949">MSNQEQGFSLKDFNWKKWIKPGMIFLAVLFASIFIYITYQVYKKLPNGDDLKNIRNATASEIYSSDGILIGKYFIQDRTDINFEKLPKHLINALLATEDIRFYKHNGFDRRGMLRVLFKSIIMQDESSGGGSTVEQQLAKNLFPRKKYRFFSMLINKTREAIVATRLNETFNKNEILTLYFNTVPYGENAYGIAAGARRYFNTAVDSLNIQQAATLVGMLKATTSYNPAKNPEKAKERRNVVLQQMAKYQFITQEEAEKFQKKDLKIRYNYLSHNTGLATYFREYLRQELDEWCNTHYKPDGTPYNLYTDGLKIYTSIDSKMQRHAEKAMTEHMSKLQVSFYSHWKNSTPWKKSPQVLTDACKRSDRYQYLKSLDLDEANFKKELNKKTEMKVFTWDGEKEKNFSTLDSIKHYLYFLQAGFFAMDPFTGQVKVWVGGINHKYFKYDHVTSKRQVGSTFKPIVYAAALESGISPCEYFPNQRQVIEEYDNWSPKNADGNYGGYYSMIGALTKSVNTVSASLIMKAGVNKVVNFAEKLGISSPLDPVPSLALGTADVSLMEMVSAYSAFANGGKSVSPNYLLKIKDKAGKTIYKSNPPDFRQTVSASTAEMITYMLRKVVQEGTAAGMANYVGPDAQIAGKTGTTQSHADGWFIGYTPALVAGCWVGAEDRRVHFRSIDLGQGAHMAMPIFGKFMGKLGKDKKLKKYVYQQWPELREEIFENMDCIPFSEKAPDGYPVNNSGTDEAFEGDELRRPSENQRSHRRQESKEPLNWFKNIFKKKKRERTSSESEEDEWY</sequence>
<evidence type="ECO:0000313" key="22">
    <source>
        <dbReference type="EMBL" id="GAL86360.1"/>
    </source>
</evidence>
<keyword evidence="23" id="KW-1185">Reference proteome</keyword>
<keyword evidence="7" id="KW-0645">Protease</keyword>
<evidence type="ECO:0000256" key="11">
    <source>
        <dbReference type="ARBA" id="ARBA00022960"/>
    </source>
</evidence>
<dbReference type="GO" id="GO:0071555">
    <property type="term" value="P:cell wall organization"/>
    <property type="evidence" value="ECO:0007669"/>
    <property type="project" value="UniProtKB-KW"/>
</dbReference>
<dbReference type="InterPro" id="IPR036950">
    <property type="entry name" value="PBP_transglycosylase"/>
</dbReference>
<gene>
    <name evidence="22" type="ORF">MYP_3589</name>
</gene>